<comment type="subcellular location">
    <subcellularLocation>
        <location evidence="6">Cytoplasm</location>
    </subcellularLocation>
</comment>
<dbReference type="PANTHER" id="PTHR43648:SF1">
    <property type="entry name" value="ELECTRON TRANSFER FLAVOPROTEIN BETA SUBUNIT LYSINE METHYLTRANSFERASE"/>
    <property type="match status" value="1"/>
</dbReference>
<keyword evidence="2 6" id="KW-0963">Cytoplasm</keyword>
<dbReference type="PIRSF" id="PIRSF000401">
    <property type="entry name" value="RPL11_MTase"/>
    <property type="match status" value="1"/>
</dbReference>
<reference evidence="7 8" key="1">
    <citation type="submission" date="2020-01" db="EMBL/GenBank/DDBJ databases">
        <title>Spongiivirga citrea KCTC 32990T.</title>
        <authorList>
            <person name="Wang G."/>
        </authorList>
    </citation>
    <scope>NUCLEOTIDE SEQUENCE [LARGE SCALE GENOMIC DNA]</scope>
    <source>
        <strain evidence="7 8">KCTC 32990</strain>
    </source>
</reference>
<dbReference type="PANTHER" id="PTHR43648">
    <property type="entry name" value="ELECTRON TRANSFER FLAVOPROTEIN BETA SUBUNIT LYSINE METHYLTRANSFERASE"/>
    <property type="match status" value="1"/>
</dbReference>
<dbReference type="Proteomes" id="UP000474296">
    <property type="component" value="Unassembled WGS sequence"/>
</dbReference>
<keyword evidence="8" id="KW-1185">Reference proteome</keyword>
<accession>A0A6M0CJ74</accession>
<evidence type="ECO:0000313" key="8">
    <source>
        <dbReference type="Proteomes" id="UP000474296"/>
    </source>
</evidence>
<dbReference type="Gene3D" id="3.40.50.150">
    <property type="entry name" value="Vaccinia Virus protein VP39"/>
    <property type="match status" value="1"/>
</dbReference>
<name>A0A6M0CJ74_9FLAO</name>
<evidence type="ECO:0000256" key="6">
    <source>
        <dbReference type="HAMAP-Rule" id="MF_00735"/>
    </source>
</evidence>
<dbReference type="InterPro" id="IPR050078">
    <property type="entry name" value="Ribosomal_L11_MeTrfase_PrmA"/>
</dbReference>
<keyword evidence="7" id="KW-0687">Ribonucleoprotein</keyword>
<evidence type="ECO:0000256" key="2">
    <source>
        <dbReference type="ARBA" id="ARBA00022490"/>
    </source>
</evidence>
<evidence type="ECO:0000256" key="4">
    <source>
        <dbReference type="ARBA" id="ARBA00022679"/>
    </source>
</evidence>
<dbReference type="EC" id="2.1.1.-" evidence="6"/>
<dbReference type="HAMAP" id="MF_00735">
    <property type="entry name" value="Methyltr_PrmA"/>
    <property type="match status" value="1"/>
</dbReference>
<comment type="caution">
    <text evidence="7">The sequence shown here is derived from an EMBL/GenBank/DDBJ whole genome shotgun (WGS) entry which is preliminary data.</text>
</comment>
<sequence length="278" mass="31683">MSNYIAYHFTIKPLKPATEILIAELGAAGFESFVESETGVTAYIQEGDFDETMLEDIFVLSSNEFEIIYTSEKIEQVNWNAEWERNFDPIVVNRKCTVRAPFHDIPNTEFDIIIEPKMSFGTGHHETTHMMLALMMEQSFENDHVLDMGCGTGVLAILASKMKAKSIDAIDIDEWCYENTVENIGRNNCPNIKAFLGDASLLDNQSYQRVIANINRNILLVDLPKYTQVLDKDGLLFLSGFYHDDIPEVRKKCESLGLEFVKNLEKNEWVACLFINKT</sequence>
<proteinExistence type="inferred from homology"/>
<feature type="binding site" evidence="6">
    <location>
        <position position="171"/>
    </location>
    <ligand>
        <name>S-adenosyl-L-methionine</name>
        <dbReference type="ChEBI" id="CHEBI:59789"/>
    </ligand>
</feature>
<dbReference type="SUPFAM" id="SSF53335">
    <property type="entry name" value="S-adenosyl-L-methionine-dependent methyltransferases"/>
    <property type="match status" value="1"/>
</dbReference>
<evidence type="ECO:0000256" key="1">
    <source>
        <dbReference type="ARBA" id="ARBA00009741"/>
    </source>
</evidence>
<dbReference type="NCBIfam" id="NF001785">
    <property type="entry name" value="PRK00517.2-2"/>
    <property type="match status" value="1"/>
</dbReference>
<protein>
    <recommendedName>
        <fullName evidence="6">Ribosomal protein L11 methyltransferase</fullName>
        <shortName evidence="6">L11 Mtase</shortName>
        <ecNumber evidence="6">2.1.1.-</ecNumber>
    </recommendedName>
</protein>
<keyword evidence="4 6" id="KW-0808">Transferase</keyword>
<dbReference type="Pfam" id="PF06325">
    <property type="entry name" value="PrmA"/>
    <property type="match status" value="1"/>
</dbReference>
<dbReference type="EMBL" id="JAABOQ010000004">
    <property type="protein sequence ID" value="NER17881.1"/>
    <property type="molecule type" value="Genomic_DNA"/>
</dbReference>
<evidence type="ECO:0000256" key="5">
    <source>
        <dbReference type="ARBA" id="ARBA00022691"/>
    </source>
</evidence>
<dbReference type="CDD" id="cd02440">
    <property type="entry name" value="AdoMet_MTases"/>
    <property type="match status" value="1"/>
</dbReference>
<keyword evidence="7" id="KW-0689">Ribosomal protein</keyword>
<evidence type="ECO:0000313" key="7">
    <source>
        <dbReference type="EMBL" id="NER17881.1"/>
    </source>
</evidence>
<dbReference type="GO" id="GO:0005840">
    <property type="term" value="C:ribosome"/>
    <property type="evidence" value="ECO:0007669"/>
    <property type="project" value="UniProtKB-KW"/>
</dbReference>
<organism evidence="7 8">
    <name type="scientific">Spongiivirga citrea</name>
    <dbReference type="NCBI Taxonomy" id="1481457"/>
    <lineage>
        <taxon>Bacteria</taxon>
        <taxon>Pseudomonadati</taxon>
        <taxon>Bacteroidota</taxon>
        <taxon>Flavobacteriia</taxon>
        <taxon>Flavobacteriales</taxon>
        <taxon>Flavobacteriaceae</taxon>
        <taxon>Spongiivirga</taxon>
    </lineage>
</organism>
<comment type="catalytic activity">
    <reaction evidence="6">
        <text>L-lysyl-[protein] + 3 S-adenosyl-L-methionine = N(6),N(6),N(6)-trimethyl-L-lysyl-[protein] + 3 S-adenosyl-L-homocysteine + 3 H(+)</text>
        <dbReference type="Rhea" id="RHEA:54192"/>
        <dbReference type="Rhea" id="RHEA-COMP:9752"/>
        <dbReference type="Rhea" id="RHEA-COMP:13826"/>
        <dbReference type="ChEBI" id="CHEBI:15378"/>
        <dbReference type="ChEBI" id="CHEBI:29969"/>
        <dbReference type="ChEBI" id="CHEBI:57856"/>
        <dbReference type="ChEBI" id="CHEBI:59789"/>
        <dbReference type="ChEBI" id="CHEBI:61961"/>
    </reaction>
</comment>
<dbReference type="GO" id="GO:0032259">
    <property type="term" value="P:methylation"/>
    <property type="evidence" value="ECO:0007669"/>
    <property type="project" value="UniProtKB-KW"/>
</dbReference>
<keyword evidence="3 6" id="KW-0489">Methyltransferase</keyword>
<feature type="binding site" evidence="6">
    <location>
        <position position="213"/>
    </location>
    <ligand>
        <name>S-adenosyl-L-methionine</name>
        <dbReference type="ChEBI" id="CHEBI:59789"/>
    </ligand>
</feature>
<dbReference type="InterPro" id="IPR004498">
    <property type="entry name" value="Ribosomal_PrmA_MeTrfase"/>
</dbReference>
<dbReference type="RefSeq" id="WP_164032550.1">
    <property type="nucleotide sequence ID" value="NZ_JAABOQ010000004.1"/>
</dbReference>
<dbReference type="InterPro" id="IPR029063">
    <property type="entry name" value="SAM-dependent_MTases_sf"/>
</dbReference>
<gene>
    <name evidence="6 7" type="primary">prmA</name>
    <name evidence="7" type="ORF">GWK10_11710</name>
</gene>
<comment type="similarity">
    <text evidence="1 6">Belongs to the methyltransferase superfamily. PrmA family.</text>
</comment>
<dbReference type="AlphaFoldDB" id="A0A6M0CJ74"/>
<evidence type="ECO:0000256" key="3">
    <source>
        <dbReference type="ARBA" id="ARBA00022603"/>
    </source>
</evidence>
<feature type="binding site" evidence="6">
    <location>
        <position position="128"/>
    </location>
    <ligand>
        <name>S-adenosyl-L-methionine</name>
        <dbReference type="ChEBI" id="CHEBI:59789"/>
    </ligand>
</feature>
<dbReference type="GO" id="GO:0005737">
    <property type="term" value="C:cytoplasm"/>
    <property type="evidence" value="ECO:0007669"/>
    <property type="project" value="UniProtKB-SubCell"/>
</dbReference>
<feature type="binding site" evidence="6">
    <location>
        <position position="149"/>
    </location>
    <ligand>
        <name>S-adenosyl-L-methionine</name>
        <dbReference type="ChEBI" id="CHEBI:59789"/>
    </ligand>
</feature>
<keyword evidence="5 6" id="KW-0949">S-adenosyl-L-methionine</keyword>
<dbReference type="GO" id="GO:0008276">
    <property type="term" value="F:protein methyltransferase activity"/>
    <property type="evidence" value="ECO:0007669"/>
    <property type="project" value="UniProtKB-UniRule"/>
</dbReference>
<comment type="function">
    <text evidence="6">Methylates ribosomal protein L11.</text>
</comment>